<dbReference type="GO" id="GO:0005814">
    <property type="term" value="C:centriole"/>
    <property type="evidence" value="ECO:0007669"/>
    <property type="project" value="TreeGrafter"/>
</dbReference>
<feature type="domain" description="Intraflagellar transport protein 52 C-terminal" evidence="1">
    <location>
        <begin position="428"/>
        <end position="464"/>
    </location>
</feature>
<dbReference type="EMBL" id="MCFL01000023">
    <property type="protein sequence ID" value="ORZ35362.1"/>
    <property type="molecule type" value="Genomic_DNA"/>
</dbReference>
<dbReference type="Pfam" id="PF21178">
    <property type="entry name" value="Itf52_C"/>
    <property type="match status" value="1"/>
</dbReference>
<evidence type="ECO:0000259" key="3">
    <source>
        <dbReference type="Pfam" id="PF23355"/>
    </source>
</evidence>
<dbReference type="PANTHER" id="PTHR12969">
    <property type="entry name" value="NGD5/OSM-6/IFT52"/>
    <property type="match status" value="1"/>
</dbReference>
<dbReference type="PANTHER" id="PTHR12969:SF7">
    <property type="entry name" value="INTRAFLAGELLAR TRANSPORT PROTEIN 52 HOMOLOG"/>
    <property type="match status" value="1"/>
</dbReference>
<evidence type="ECO:0000313" key="5">
    <source>
        <dbReference type="Proteomes" id="UP000193411"/>
    </source>
</evidence>
<dbReference type="GO" id="GO:0060271">
    <property type="term" value="P:cilium assembly"/>
    <property type="evidence" value="ECO:0007669"/>
    <property type="project" value="TreeGrafter"/>
</dbReference>
<dbReference type="InterPro" id="IPR055458">
    <property type="entry name" value="IFT52_GIFT"/>
</dbReference>
<accession>A0A1Y2HQG9</accession>
<feature type="domain" description="IFT52 GIFT" evidence="3">
    <location>
        <begin position="62"/>
        <end position="318"/>
    </location>
</feature>
<dbReference type="InterPro" id="IPR039975">
    <property type="entry name" value="IFT52"/>
</dbReference>
<dbReference type="Gene3D" id="6.10.250.2800">
    <property type="match status" value="1"/>
</dbReference>
<evidence type="ECO:0000259" key="1">
    <source>
        <dbReference type="Pfam" id="PF21178"/>
    </source>
</evidence>
<comment type="caution">
    <text evidence="4">The sequence shown here is derived from an EMBL/GenBank/DDBJ whole genome shotgun (WGS) entry which is preliminary data.</text>
</comment>
<feature type="domain" description="IFT52 central" evidence="2">
    <location>
        <begin position="334"/>
        <end position="414"/>
    </location>
</feature>
<proteinExistence type="predicted"/>
<name>A0A1Y2HQG9_9FUNG</name>
<dbReference type="GO" id="GO:0042073">
    <property type="term" value="P:intraciliary transport"/>
    <property type="evidence" value="ECO:0007669"/>
    <property type="project" value="TreeGrafter"/>
</dbReference>
<dbReference type="CDD" id="cd23683">
    <property type="entry name" value="IFT52_CTD"/>
    <property type="match status" value="1"/>
</dbReference>
<dbReference type="Proteomes" id="UP000193411">
    <property type="component" value="Unassembled WGS sequence"/>
</dbReference>
<keyword evidence="5" id="KW-1185">Reference proteome</keyword>
<protein>
    <recommendedName>
        <fullName evidence="6">Intraflagellar transport protein 52</fullName>
    </recommendedName>
</protein>
<organism evidence="4 5">
    <name type="scientific">Catenaria anguillulae PL171</name>
    <dbReference type="NCBI Taxonomy" id="765915"/>
    <lineage>
        <taxon>Eukaryota</taxon>
        <taxon>Fungi</taxon>
        <taxon>Fungi incertae sedis</taxon>
        <taxon>Blastocladiomycota</taxon>
        <taxon>Blastocladiomycetes</taxon>
        <taxon>Blastocladiales</taxon>
        <taxon>Catenariaceae</taxon>
        <taxon>Catenaria</taxon>
    </lineage>
</organism>
<evidence type="ECO:0008006" key="6">
    <source>
        <dbReference type="Google" id="ProtNLM"/>
    </source>
</evidence>
<dbReference type="STRING" id="765915.A0A1Y2HQG9"/>
<sequence length="503" mass="54307">MSPLSHAASNHSASSSAIGIGGLAGYTNGHTPNAGVGSGRGRVAAAALVAVAGGNIKSLPLILFDAAKNESHMPTTNLKLLTRKLRTAFKVAINKDELSLNRIFEASLLVFAGPSNVFSSGEFSALKSYLDIGGSILYLSSEGGEIAASTNFNYLLEEFGMSVNSDVVARTSYSSKFFHPKEAVISEGILNREFTRLVSAAAPSQKPAQYSTADFQRGDNKSGFNSQGPSFVFPYGATLNVQKPSIPIFSTGLMCYPVNRPVGGLYAHPNGKGKLAVVTSVDMLSDQYLDKEDNSRIVSVLIDWLTSDSVQLNNIDANEPELGDYHYLPDMSSLASQPRVCLQDTEEIPKHFTRLFDTSLFSLDLSLVPSALQAMNDLRLKHEPLTLIAPQFESPLPALTPAVFPPMLRELPPPPLELFDLDAHLAPPALRMEQLATKCQDEDLEYYLREAGSVLGIERRLPDKGKEGANGEISGGVGTGVDLARFVLDHAFRKIVSWKQMSQ</sequence>
<dbReference type="Pfam" id="PF23355">
    <property type="entry name" value="IFT52_GIFT"/>
    <property type="match status" value="1"/>
</dbReference>
<dbReference type="Pfam" id="PF23352">
    <property type="entry name" value="IFT52_central"/>
    <property type="match status" value="1"/>
</dbReference>
<dbReference type="InterPro" id="IPR048643">
    <property type="entry name" value="Itf52_C"/>
</dbReference>
<gene>
    <name evidence="4" type="ORF">BCR44DRAFT_1414734</name>
</gene>
<evidence type="ECO:0000313" key="4">
    <source>
        <dbReference type="EMBL" id="ORZ35362.1"/>
    </source>
</evidence>
<dbReference type="GO" id="GO:0005929">
    <property type="term" value="C:cilium"/>
    <property type="evidence" value="ECO:0007669"/>
    <property type="project" value="TreeGrafter"/>
</dbReference>
<evidence type="ECO:0000259" key="2">
    <source>
        <dbReference type="Pfam" id="PF23352"/>
    </source>
</evidence>
<dbReference type="InterPro" id="IPR055460">
    <property type="entry name" value="IFT52_central"/>
</dbReference>
<dbReference type="AlphaFoldDB" id="A0A1Y2HQG9"/>
<reference evidence="4 5" key="1">
    <citation type="submission" date="2016-07" db="EMBL/GenBank/DDBJ databases">
        <title>Pervasive Adenine N6-methylation of Active Genes in Fungi.</title>
        <authorList>
            <consortium name="DOE Joint Genome Institute"/>
            <person name="Mondo S.J."/>
            <person name="Dannebaum R.O."/>
            <person name="Kuo R.C."/>
            <person name="Labutti K."/>
            <person name="Haridas S."/>
            <person name="Kuo A."/>
            <person name="Salamov A."/>
            <person name="Ahrendt S.R."/>
            <person name="Lipzen A."/>
            <person name="Sullivan W."/>
            <person name="Andreopoulos W.B."/>
            <person name="Clum A."/>
            <person name="Lindquist E."/>
            <person name="Daum C."/>
            <person name="Ramamoorthy G.K."/>
            <person name="Gryganskyi A."/>
            <person name="Culley D."/>
            <person name="Magnuson J.K."/>
            <person name="James T.Y."/>
            <person name="O'Malley M.A."/>
            <person name="Stajich J.E."/>
            <person name="Spatafora J.W."/>
            <person name="Visel A."/>
            <person name="Grigoriev I.V."/>
        </authorList>
    </citation>
    <scope>NUCLEOTIDE SEQUENCE [LARGE SCALE GENOMIC DNA]</scope>
    <source>
        <strain evidence="4 5">PL171</strain>
    </source>
</reference>
<dbReference type="OrthoDB" id="10259368at2759"/>
<dbReference type="GO" id="GO:0030992">
    <property type="term" value="C:intraciliary transport particle B"/>
    <property type="evidence" value="ECO:0007669"/>
    <property type="project" value="TreeGrafter"/>
</dbReference>